<dbReference type="PROSITE" id="PS50111">
    <property type="entry name" value="CHEMOTAXIS_TRANSDUC_2"/>
    <property type="match status" value="1"/>
</dbReference>
<dbReference type="GO" id="GO:0005886">
    <property type="term" value="C:plasma membrane"/>
    <property type="evidence" value="ECO:0007669"/>
    <property type="project" value="UniProtKB-SubCell"/>
</dbReference>
<dbReference type="Gene3D" id="3.30.450.20">
    <property type="entry name" value="PAS domain"/>
    <property type="match status" value="2"/>
</dbReference>
<dbReference type="CDD" id="cd12913">
    <property type="entry name" value="PDC1_MCP_like"/>
    <property type="match status" value="1"/>
</dbReference>
<feature type="compositionally biased region" description="Low complexity" evidence="10">
    <location>
        <begin position="627"/>
        <end position="643"/>
    </location>
</feature>
<dbReference type="PROSITE" id="PS50885">
    <property type="entry name" value="HAMP"/>
    <property type="match status" value="1"/>
</dbReference>
<reference evidence="14 15" key="1">
    <citation type="submission" date="2010-08" db="EMBL/GenBank/DDBJ databases">
        <authorList>
            <person name="Weinstock G."/>
            <person name="Sodergren E."/>
            <person name="Clifton S."/>
            <person name="Fulton L."/>
            <person name="Fulton B."/>
            <person name="Courtney L."/>
            <person name="Fronick C."/>
            <person name="Harrison M."/>
            <person name="Strong C."/>
            <person name="Farmer C."/>
            <person name="Delahaunty K."/>
            <person name="Markovic C."/>
            <person name="Hall O."/>
            <person name="Minx P."/>
            <person name="Tomlinson C."/>
            <person name="Mitreva M."/>
            <person name="Hou S."/>
            <person name="Chen J."/>
            <person name="Wollam A."/>
            <person name="Pepin K.H."/>
            <person name="Johnson M."/>
            <person name="Bhonagiri V."/>
            <person name="Zhang X."/>
            <person name="Suruliraj S."/>
            <person name="Warren W."/>
            <person name="Chinwalla A."/>
            <person name="Mardis E.R."/>
            <person name="Wilson R.K."/>
        </authorList>
    </citation>
    <scope>NUCLEOTIDE SEQUENCE [LARGE SCALE GENOMIC DNA]</scope>
    <source>
        <strain evidence="14 15">F0399</strain>
    </source>
</reference>
<evidence type="ECO:0000256" key="8">
    <source>
        <dbReference type="ARBA" id="ARBA00029447"/>
    </source>
</evidence>
<evidence type="ECO:0000256" key="4">
    <source>
        <dbReference type="ARBA" id="ARBA00022692"/>
    </source>
</evidence>
<keyword evidence="2" id="KW-1003">Cell membrane</keyword>
<evidence type="ECO:0000256" key="10">
    <source>
        <dbReference type="SAM" id="MobiDB-lite"/>
    </source>
</evidence>
<dbReference type="InterPro" id="IPR004089">
    <property type="entry name" value="MCPsignal_dom"/>
</dbReference>
<dbReference type="Pfam" id="PF02743">
    <property type="entry name" value="dCache_1"/>
    <property type="match status" value="1"/>
</dbReference>
<dbReference type="GO" id="GO:0006935">
    <property type="term" value="P:chemotaxis"/>
    <property type="evidence" value="ECO:0007669"/>
    <property type="project" value="UniProtKB-KW"/>
</dbReference>
<evidence type="ECO:0000256" key="6">
    <source>
        <dbReference type="ARBA" id="ARBA00023136"/>
    </source>
</evidence>
<dbReference type="CDD" id="cd06225">
    <property type="entry name" value="HAMP"/>
    <property type="match status" value="1"/>
</dbReference>
<dbReference type="PANTHER" id="PTHR32089:SF112">
    <property type="entry name" value="LYSOZYME-LIKE PROTEIN-RELATED"/>
    <property type="match status" value="1"/>
</dbReference>
<evidence type="ECO:0000313" key="15">
    <source>
        <dbReference type="Proteomes" id="UP000004633"/>
    </source>
</evidence>
<dbReference type="CDD" id="cd11386">
    <property type="entry name" value="MCP_signal"/>
    <property type="match status" value="1"/>
</dbReference>
<proteinExistence type="inferred from homology"/>
<dbReference type="STRING" id="749551.HMPREF9555_02042"/>
<keyword evidence="6 11" id="KW-0472">Membrane</keyword>
<dbReference type="SMART" id="SM00283">
    <property type="entry name" value="MA"/>
    <property type="match status" value="1"/>
</dbReference>
<dbReference type="InterPro" id="IPR003660">
    <property type="entry name" value="HAMP_dom"/>
</dbReference>
<dbReference type="Pfam" id="PF00672">
    <property type="entry name" value="HAMP"/>
    <property type="match status" value="1"/>
</dbReference>
<evidence type="ECO:0000313" key="14">
    <source>
        <dbReference type="EMBL" id="EFW28827.1"/>
    </source>
</evidence>
<dbReference type="AlphaFoldDB" id="E7N4U6"/>
<dbReference type="PANTHER" id="PTHR32089">
    <property type="entry name" value="METHYL-ACCEPTING CHEMOTAXIS PROTEIN MCPB"/>
    <property type="match status" value="1"/>
</dbReference>
<comment type="similarity">
    <text evidence="8">Belongs to the methyl-accepting chemotaxis (MCP) protein family.</text>
</comment>
<feature type="transmembrane region" description="Helical" evidence="11">
    <location>
        <begin position="16"/>
        <end position="36"/>
    </location>
</feature>
<dbReference type="Proteomes" id="UP000004633">
    <property type="component" value="Unassembled WGS sequence"/>
</dbReference>
<evidence type="ECO:0000256" key="2">
    <source>
        <dbReference type="ARBA" id="ARBA00022475"/>
    </source>
</evidence>
<feature type="domain" description="HAMP" evidence="13">
    <location>
        <begin position="308"/>
        <end position="361"/>
    </location>
</feature>
<name>E7N4U6_9FIRM</name>
<keyword evidence="7 9" id="KW-0807">Transducer</keyword>
<sequence>MEMKRKGCILGIKQKLLLMGTLMVLLVIAICGIGYYRAQEALVESTSGEINALLHVESEKLDSWISKKLQRTESLANLLTAMGDNPVVMNREIVSLAAGDKDLIDLAYGAEDGRFISWVDGNITGEFDPLNRPWYLEAKTKSAPFFTSVYVDNSTKKPIISAVAPYSIDGTFRGAVLSDISLDALAEYIKSVKYQGTGASIVVDPSGLIIASSEGQALHKVDENEVLKVRFPEMLQNKNGYFIMEKDGQSQIIAYATVPSTGWVVSIAVPESVAFAQLAGLKTTYTVMSIIGILLVAGILFALLRFASSVTGATERLMHHVGLLAKGELNLPDLPVVSQDELGRLAENFNSMVKNIKALIKQVAGTAEQLAAASEELTAGAQQMAESATAVASTVIEVAGGTDRQLESLAGAKKTIGIVMGDVTRMSEKAEKVAAGSASTADAAARGETLMNEAMTKMSGIEQSVLRSAEVVEKLGESSKQIGEIVESISAIAEQTNLLALNAAIEAARAGESGRGFAVVAEEVRKLAEGAREAAEQIKERISVVQHDTAEAVTAMQSGTAEVQSGSAAIRDVGAQFEDIMRMVDEINTQMTEMNSAIHTVETGMDDIVGSATTVNEITEQTADHMQSISSSSESQSASSQEIASASQSLAMLATDLQNTTNKFKF</sequence>
<evidence type="ECO:0000256" key="9">
    <source>
        <dbReference type="PROSITE-ProRule" id="PRU00284"/>
    </source>
</evidence>
<comment type="caution">
    <text evidence="14">The sequence shown here is derived from an EMBL/GenBank/DDBJ whole genome shotgun (WGS) entry which is preliminary data.</text>
</comment>
<dbReference type="SMART" id="SM00304">
    <property type="entry name" value="HAMP"/>
    <property type="match status" value="2"/>
</dbReference>
<evidence type="ECO:0000256" key="3">
    <source>
        <dbReference type="ARBA" id="ARBA00022500"/>
    </source>
</evidence>
<evidence type="ECO:0000256" key="5">
    <source>
        <dbReference type="ARBA" id="ARBA00022989"/>
    </source>
</evidence>
<dbReference type="Pfam" id="PF00015">
    <property type="entry name" value="MCPsignal"/>
    <property type="match status" value="1"/>
</dbReference>
<feature type="transmembrane region" description="Helical" evidence="11">
    <location>
        <begin position="285"/>
        <end position="307"/>
    </location>
</feature>
<dbReference type="HOGENOM" id="CLU_000445_107_19_9"/>
<feature type="region of interest" description="Disordered" evidence="10">
    <location>
        <begin position="623"/>
        <end position="643"/>
    </location>
</feature>
<evidence type="ECO:0000256" key="11">
    <source>
        <dbReference type="SAM" id="Phobius"/>
    </source>
</evidence>
<dbReference type="GO" id="GO:0007165">
    <property type="term" value="P:signal transduction"/>
    <property type="evidence" value="ECO:0007669"/>
    <property type="project" value="UniProtKB-KW"/>
</dbReference>
<accession>E7N4U6</accession>
<organism evidence="14 15">
    <name type="scientific">Selenomonas artemidis F0399</name>
    <dbReference type="NCBI Taxonomy" id="749551"/>
    <lineage>
        <taxon>Bacteria</taxon>
        <taxon>Bacillati</taxon>
        <taxon>Bacillota</taxon>
        <taxon>Negativicutes</taxon>
        <taxon>Selenomonadales</taxon>
        <taxon>Selenomonadaceae</taxon>
        <taxon>Selenomonas</taxon>
    </lineage>
</organism>
<dbReference type="SUPFAM" id="SSF103190">
    <property type="entry name" value="Sensory domain-like"/>
    <property type="match status" value="1"/>
</dbReference>
<protein>
    <submittedName>
        <fullName evidence="14">Methyl-accepting chemotaxis protein signaling domain protein</fullName>
    </submittedName>
</protein>
<evidence type="ECO:0000259" key="12">
    <source>
        <dbReference type="PROSITE" id="PS50111"/>
    </source>
</evidence>
<evidence type="ECO:0000259" key="13">
    <source>
        <dbReference type="PROSITE" id="PS50885"/>
    </source>
</evidence>
<dbReference type="EMBL" id="AECV01000057">
    <property type="protein sequence ID" value="EFW28827.1"/>
    <property type="molecule type" value="Genomic_DNA"/>
</dbReference>
<keyword evidence="4 11" id="KW-0812">Transmembrane</keyword>
<dbReference type="SUPFAM" id="SSF58104">
    <property type="entry name" value="Methyl-accepting chemotaxis protein (MCP) signaling domain"/>
    <property type="match status" value="1"/>
</dbReference>
<gene>
    <name evidence="14" type="ORF">HMPREF9555_02042</name>
</gene>
<feature type="domain" description="Methyl-accepting transducer" evidence="12">
    <location>
        <begin position="380"/>
        <end position="651"/>
    </location>
</feature>
<dbReference type="CDD" id="cd12912">
    <property type="entry name" value="PDC2_MCP_like"/>
    <property type="match status" value="1"/>
</dbReference>
<keyword evidence="3" id="KW-0145">Chemotaxis</keyword>
<keyword evidence="5 11" id="KW-1133">Transmembrane helix</keyword>
<comment type="subcellular location">
    <subcellularLocation>
        <location evidence="1">Cell membrane</location>
        <topology evidence="1">Multi-pass membrane protein</topology>
    </subcellularLocation>
</comment>
<evidence type="ECO:0000256" key="7">
    <source>
        <dbReference type="ARBA" id="ARBA00023224"/>
    </source>
</evidence>
<dbReference type="InterPro" id="IPR033479">
    <property type="entry name" value="dCache_1"/>
</dbReference>
<keyword evidence="15" id="KW-1185">Reference proteome</keyword>
<evidence type="ECO:0000256" key="1">
    <source>
        <dbReference type="ARBA" id="ARBA00004651"/>
    </source>
</evidence>
<dbReference type="Gene3D" id="1.10.287.950">
    <property type="entry name" value="Methyl-accepting chemotaxis protein"/>
    <property type="match status" value="1"/>
</dbReference>
<dbReference type="InterPro" id="IPR029151">
    <property type="entry name" value="Sensor-like_sf"/>
</dbReference>